<dbReference type="PROSITE" id="PS50931">
    <property type="entry name" value="HTH_LYSR"/>
    <property type="match status" value="1"/>
</dbReference>
<keyword evidence="7" id="KW-1185">Reference proteome</keyword>
<dbReference type="EMBL" id="FZQB01000005">
    <property type="protein sequence ID" value="SNT73752.1"/>
    <property type="molecule type" value="Genomic_DNA"/>
</dbReference>
<organism evidence="6 7">
    <name type="scientific">Paracoccus seriniphilus</name>
    <dbReference type="NCBI Taxonomy" id="184748"/>
    <lineage>
        <taxon>Bacteria</taxon>
        <taxon>Pseudomonadati</taxon>
        <taxon>Pseudomonadota</taxon>
        <taxon>Alphaproteobacteria</taxon>
        <taxon>Rhodobacterales</taxon>
        <taxon>Paracoccaceae</taxon>
        <taxon>Paracoccus</taxon>
    </lineage>
</organism>
<protein>
    <submittedName>
        <fullName evidence="6">DNA-binding transcriptional regulator, LysR family</fullName>
    </submittedName>
</protein>
<dbReference type="InterPro" id="IPR005119">
    <property type="entry name" value="LysR_subst-bd"/>
</dbReference>
<evidence type="ECO:0000313" key="6">
    <source>
        <dbReference type="EMBL" id="SNT73752.1"/>
    </source>
</evidence>
<comment type="similarity">
    <text evidence="1">Belongs to the LysR transcriptional regulatory family.</text>
</comment>
<keyword evidence="3 6" id="KW-0238">DNA-binding</keyword>
<evidence type="ECO:0000259" key="5">
    <source>
        <dbReference type="PROSITE" id="PS50931"/>
    </source>
</evidence>
<dbReference type="AlphaFoldDB" id="A0A239PV00"/>
<feature type="domain" description="HTH lysR-type" evidence="5">
    <location>
        <begin position="1"/>
        <end position="58"/>
    </location>
</feature>
<keyword evidence="2" id="KW-0805">Transcription regulation</keyword>
<dbReference type="Gene3D" id="1.10.10.10">
    <property type="entry name" value="Winged helix-like DNA-binding domain superfamily/Winged helix DNA-binding domain"/>
    <property type="match status" value="1"/>
</dbReference>
<name>A0A239PV00_9RHOB</name>
<sequence length="320" mass="35544">MELKWLEDFVALASTGSFSRAAEIRNVTQSAFSRRIKQLETWLGADLVSRATLPAELTPEGISFLPVAQSAIRTMQEARAATQAARPQARPVLNIAALQTLTVTRLPRWLEQLEQHLPTARTRLIPDRGGIEANLDALVDGEADLLLTYAHPYVPMLLDPRQFDWITLDRDIILPVMAPEPGRKGSMTCDAVRAVFAGTAQQDIPYLDYGNASFFGTALQRLFARRVLPRRVMHENAMCIGLRALALEGRGICWLPQSLIASDLTAGRLVTVSSDPQWQLEIDIRLYRCRAPQHQTGVTDRLWDRLQGAAISDSPAGRRG</sequence>
<dbReference type="PANTHER" id="PTHR30126:SF2">
    <property type="entry name" value="HTH-TYPE TRANSCRIPTIONAL REGULATOR YJIE"/>
    <property type="match status" value="1"/>
</dbReference>
<dbReference type="Proteomes" id="UP000198307">
    <property type="component" value="Unassembled WGS sequence"/>
</dbReference>
<keyword evidence="4" id="KW-0804">Transcription</keyword>
<dbReference type="OrthoDB" id="528082at2"/>
<accession>A0A239PV00</accession>
<dbReference type="Pfam" id="PF00126">
    <property type="entry name" value="HTH_1"/>
    <property type="match status" value="1"/>
</dbReference>
<evidence type="ECO:0000256" key="4">
    <source>
        <dbReference type="ARBA" id="ARBA00023163"/>
    </source>
</evidence>
<evidence type="ECO:0000256" key="2">
    <source>
        <dbReference type="ARBA" id="ARBA00023015"/>
    </source>
</evidence>
<dbReference type="InterPro" id="IPR000847">
    <property type="entry name" value="LysR_HTH_N"/>
</dbReference>
<evidence type="ECO:0000256" key="1">
    <source>
        <dbReference type="ARBA" id="ARBA00009437"/>
    </source>
</evidence>
<dbReference type="SUPFAM" id="SSF46785">
    <property type="entry name" value="Winged helix' DNA-binding domain"/>
    <property type="match status" value="1"/>
</dbReference>
<dbReference type="Pfam" id="PF03466">
    <property type="entry name" value="LysR_substrate"/>
    <property type="match status" value="1"/>
</dbReference>
<reference evidence="6 7" key="1">
    <citation type="submission" date="2017-07" db="EMBL/GenBank/DDBJ databases">
        <authorList>
            <person name="Sun Z.S."/>
            <person name="Albrecht U."/>
            <person name="Echele G."/>
            <person name="Lee C.C."/>
        </authorList>
    </citation>
    <scope>NUCLEOTIDE SEQUENCE [LARGE SCALE GENOMIC DNA]</scope>
    <source>
        <strain evidence="6 7">DSM 14827</strain>
    </source>
</reference>
<proteinExistence type="inferred from homology"/>
<dbReference type="GO" id="GO:0000976">
    <property type="term" value="F:transcription cis-regulatory region binding"/>
    <property type="evidence" value="ECO:0007669"/>
    <property type="project" value="TreeGrafter"/>
</dbReference>
<dbReference type="InterPro" id="IPR036388">
    <property type="entry name" value="WH-like_DNA-bd_sf"/>
</dbReference>
<dbReference type="CDD" id="cd05466">
    <property type="entry name" value="PBP2_LTTR_substrate"/>
    <property type="match status" value="1"/>
</dbReference>
<gene>
    <name evidence="6" type="ORF">SAMN05444959_105198</name>
</gene>
<dbReference type="PRINTS" id="PR00039">
    <property type="entry name" value="HTHLYSR"/>
</dbReference>
<dbReference type="PANTHER" id="PTHR30126">
    <property type="entry name" value="HTH-TYPE TRANSCRIPTIONAL REGULATOR"/>
    <property type="match status" value="1"/>
</dbReference>
<dbReference type="Gene3D" id="3.40.190.10">
    <property type="entry name" value="Periplasmic binding protein-like II"/>
    <property type="match status" value="2"/>
</dbReference>
<dbReference type="InterPro" id="IPR036390">
    <property type="entry name" value="WH_DNA-bd_sf"/>
</dbReference>
<evidence type="ECO:0000256" key="3">
    <source>
        <dbReference type="ARBA" id="ARBA00023125"/>
    </source>
</evidence>
<evidence type="ECO:0000313" key="7">
    <source>
        <dbReference type="Proteomes" id="UP000198307"/>
    </source>
</evidence>
<dbReference type="GO" id="GO:0003700">
    <property type="term" value="F:DNA-binding transcription factor activity"/>
    <property type="evidence" value="ECO:0007669"/>
    <property type="project" value="InterPro"/>
</dbReference>
<dbReference type="SUPFAM" id="SSF53850">
    <property type="entry name" value="Periplasmic binding protein-like II"/>
    <property type="match status" value="1"/>
</dbReference>
<dbReference type="RefSeq" id="WP_089344124.1">
    <property type="nucleotide sequence ID" value="NZ_CP067132.1"/>
</dbReference>